<dbReference type="InterPro" id="IPR010263">
    <property type="entry name" value="T6SS_TssK"/>
</dbReference>
<evidence type="ECO:0000313" key="1">
    <source>
        <dbReference type="EMBL" id="PWE14003.1"/>
    </source>
</evidence>
<dbReference type="NCBIfam" id="TIGR03353">
    <property type="entry name" value="VI_chp_4"/>
    <property type="match status" value="1"/>
</dbReference>
<evidence type="ECO:0000313" key="2">
    <source>
        <dbReference type="Proteomes" id="UP000245216"/>
    </source>
</evidence>
<dbReference type="PANTHER" id="PTHR35566">
    <property type="entry name" value="BLR3599 PROTEIN"/>
    <property type="match status" value="1"/>
</dbReference>
<dbReference type="EMBL" id="QEXO01000003">
    <property type="protein sequence ID" value="PWE14003.1"/>
    <property type="molecule type" value="Genomic_DNA"/>
</dbReference>
<reference evidence="1 2" key="1">
    <citation type="submission" date="2018-05" db="EMBL/GenBank/DDBJ databases">
        <title>Genome Sequence of an Efficient Indole-Degrading Bacterium, Alcaligenes sp.YBY.</title>
        <authorList>
            <person name="Yang B."/>
        </authorList>
    </citation>
    <scope>NUCLEOTIDE SEQUENCE [LARGE SCALE GENOMIC DNA]</scope>
    <source>
        <strain evidence="1 2">YBY</strain>
    </source>
</reference>
<gene>
    <name evidence="1" type="primary">tssK</name>
    <name evidence="1" type="ORF">DF183_12670</name>
</gene>
<dbReference type="Proteomes" id="UP000245216">
    <property type="component" value="Unassembled WGS sequence"/>
</dbReference>
<protein>
    <submittedName>
        <fullName evidence="1">Type VI secretion system baseplate subunit TssK</fullName>
    </submittedName>
</protein>
<comment type="caution">
    <text evidence="1">The sequence shown here is derived from an EMBL/GenBank/DDBJ whole genome shotgun (WGS) entry which is preliminary data.</text>
</comment>
<dbReference type="Pfam" id="PF05936">
    <property type="entry name" value="T6SS_VasE"/>
    <property type="match status" value="1"/>
</dbReference>
<dbReference type="RefSeq" id="WP_109089253.1">
    <property type="nucleotide sequence ID" value="NZ_QEXO01000003.1"/>
</dbReference>
<dbReference type="PANTHER" id="PTHR35566:SF1">
    <property type="entry name" value="TYPE VI SECRETION SYSTEM BASEPLATE COMPONENT TSSK1"/>
    <property type="match status" value="1"/>
</dbReference>
<accession>A0A2U2BJ09</accession>
<name>A0A2U2BJ09_ALCFA</name>
<dbReference type="AlphaFoldDB" id="A0A2U2BJ09"/>
<sequence length="440" mass="49349">MDKVIWTEGLFLRPQHFQQMERYLEHYAHAGRRAAQPFCWGFETLSLDEQALSMGSVALREACGLLPDGTPFDCRPGAMQVVSWTAPEVVRPERLMLVLPRRQAGRAEIQFEGHSSRRSRYVVSEQDLYDSSGLSPEPCLSQLGRLQPVLLPESEVYEDSIAMPVARILERRPDRSLVLDPDFIPPILSIQAHARLSVLSADVQALLQARAQALAERLGPGGRGQGDVADFMMLELVNRYRAALWAMEQRVHVHPGELYQTWMELHGALATYTQDGRQPLVWPSYQHDDLAQSFLPLVLELRRALSVVLEQQAVSIALEDKGQGVRLAQIADRALLRQAGFVLAVQADLPAQTVRQHFAAQVKLGPVERIRDLVHLQLPGIGLQPLSVAPRALPYHAGFTYFELEKGGELWRLLEQNGALALHLAGDFPGLQLEFWAIRR</sequence>
<reference evidence="1 2" key="2">
    <citation type="submission" date="2018-05" db="EMBL/GenBank/DDBJ databases">
        <authorList>
            <person name="Lanie J.A."/>
            <person name="Ng W.-L."/>
            <person name="Kazmierczak K.M."/>
            <person name="Andrzejewski T.M."/>
            <person name="Davidsen T.M."/>
            <person name="Wayne K.J."/>
            <person name="Tettelin H."/>
            <person name="Glass J.I."/>
            <person name="Rusch D."/>
            <person name="Podicherti R."/>
            <person name="Tsui H.-C.T."/>
            <person name="Winkler M.E."/>
        </authorList>
    </citation>
    <scope>NUCLEOTIDE SEQUENCE [LARGE SCALE GENOMIC DNA]</scope>
    <source>
        <strain evidence="1 2">YBY</strain>
    </source>
</reference>
<dbReference type="STRING" id="511.UZ73_12290"/>
<proteinExistence type="predicted"/>
<organism evidence="1 2">
    <name type="scientific">Alcaligenes faecalis</name>
    <dbReference type="NCBI Taxonomy" id="511"/>
    <lineage>
        <taxon>Bacteria</taxon>
        <taxon>Pseudomonadati</taxon>
        <taxon>Pseudomonadota</taxon>
        <taxon>Betaproteobacteria</taxon>
        <taxon>Burkholderiales</taxon>
        <taxon>Alcaligenaceae</taxon>
        <taxon>Alcaligenes</taxon>
    </lineage>
</organism>